<reference evidence="2 3" key="1">
    <citation type="journal article" date="2019" name="Genome Biol. Evol.">
        <title>Insights into the evolution of the New World diploid cottons (Gossypium, subgenus Houzingenia) based on genome sequencing.</title>
        <authorList>
            <person name="Grover C.E."/>
            <person name="Arick M.A. 2nd"/>
            <person name="Thrash A."/>
            <person name="Conover J.L."/>
            <person name="Sanders W.S."/>
            <person name="Peterson D.G."/>
            <person name="Frelichowski J.E."/>
            <person name="Scheffler J.A."/>
            <person name="Scheffler B.E."/>
            <person name="Wendel J.F."/>
        </authorList>
    </citation>
    <scope>NUCLEOTIDE SEQUENCE [LARGE SCALE GENOMIC DNA]</scope>
    <source>
        <strain evidence="2">1</strain>
        <tissue evidence="2">Leaf</tissue>
    </source>
</reference>
<dbReference type="AlphaFoldDB" id="A0A7J9MCH9"/>
<dbReference type="GO" id="GO:0003676">
    <property type="term" value="F:nucleic acid binding"/>
    <property type="evidence" value="ECO:0007669"/>
    <property type="project" value="InterPro"/>
</dbReference>
<name>A0A7J9MCH9_GOSSC</name>
<dbReference type="InterPro" id="IPR002156">
    <property type="entry name" value="RNaseH_domain"/>
</dbReference>
<organism evidence="2 3">
    <name type="scientific">Gossypium schwendimanii</name>
    <name type="common">Cotton</name>
    <dbReference type="NCBI Taxonomy" id="34291"/>
    <lineage>
        <taxon>Eukaryota</taxon>
        <taxon>Viridiplantae</taxon>
        <taxon>Streptophyta</taxon>
        <taxon>Embryophyta</taxon>
        <taxon>Tracheophyta</taxon>
        <taxon>Spermatophyta</taxon>
        <taxon>Magnoliopsida</taxon>
        <taxon>eudicotyledons</taxon>
        <taxon>Gunneridae</taxon>
        <taxon>Pentapetalae</taxon>
        <taxon>rosids</taxon>
        <taxon>malvids</taxon>
        <taxon>Malvales</taxon>
        <taxon>Malvaceae</taxon>
        <taxon>Malvoideae</taxon>
        <taxon>Gossypium</taxon>
    </lineage>
</organism>
<dbReference type="PANTHER" id="PTHR47723">
    <property type="entry name" value="OS05G0353850 PROTEIN"/>
    <property type="match status" value="1"/>
</dbReference>
<keyword evidence="3" id="KW-1185">Reference proteome</keyword>
<evidence type="ECO:0000313" key="2">
    <source>
        <dbReference type="EMBL" id="MBA0868782.1"/>
    </source>
</evidence>
<evidence type="ECO:0000313" key="3">
    <source>
        <dbReference type="Proteomes" id="UP000593576"/>
    </source>
</evidence>
<proteinExistence type="predicted"/>
<evidence type="ECO:0000259" key="1">
    <source>
        <dbReference type="Pfam" id="PF13456"/>
    </source>
</evidence>
<gene>
    <name evidence="2" type="ORF">Goshw_018740</name>
</gene>
<dbReference type="Pfam" id="PF13456">
    <property type="entry name" value="RVT_3"/>
    <property type="match status" value="1"/>
</dbReference>
<dbReference type="InterPro" id="IPR053151">
    <property type="entry name" value="RNase_H-like"/>
</dbReference>
<feature type="domain" description="RNase H type-1" evidence="1">
    <location>
        <begin position="6"/>
        <end position="66"/>
    </location>
</feature>
<comment type="caution">
    <text evidence="2">The sequence shown here is derived from an EMBL/GenBank/DDBJ whole genome shotgun (WGS) entry which is preliminary data.</text>
</comment>
<dbReference type="GO" id="GO:0004523">
    <property type="term" value="F:RNA-DNA hybrid ribonuclease activity"/>
    <property type="evidence" value="ECO:0007669"/>
    <property type="project" value="InterPro"/>
</dbReference>
<dbReference type="EMBL" id="JABFAF010000010">
    <property type="protein sequence ID" value="MBA0868782.1"/>
    <property type="molecule type" value="Genomic_DNA"/>
</dbReference>
<dbReference type="Proteomes" id="UP000593576">
    <property type="component" value="Unassembled WGS sequence"/>
</dbReference>
<sequence>MCVYLNIDGVVYSSSSFSTASGVIRDGKGTWIFGYNRFLGKCSFMVVELWVILDGLLILLKQGKWSLRYVPSETNQIADILAKLALSSDKALLVFEKPLLEIKEILKEESTPDNSFMNISM</sequence>
<accession>A0A7J9MCH9</accession>
<dbReference type="PANTHER" id="PTHR47723:SF19">
    <property type="entry name" value="POLYNUCLEOTIDYL TRANSFERASE, RIBONUCLEASE H-LIKE SUPERFAMILY PROTEIN"/>
    <property type="match status" value="1"/>
</dbReference>
<protein>
    <recommendedName>
        <fullName evidence="1">RNase H type-1 domain-containing protein</fullName>
    </recommendedName>
</protein>